<feature type="transmembrane region" description="Helical" evidence="5">
    <location>
        <begin position="56"/>
        <end position="79"/>
    </location>
</feature>
<proteinExistence type="predicted"/>
<feature type="transmembrane region" description="Helical" evidence="5">
    <location>
        <begin position="86"/>
        <end position="112"/>
    </location>
</feature>
<dbReference type="PANTHER" id="PTHR19282">
    <property type="entry name" value="TETRASPANIN"/>
    <property type="match status" value="1"/>
</dbReference>
<evidence type="ECO:0000256" key="2">
    <source>
        <dbReference type="ARBA" id="ARBA00022692"/>
    </source>
</evidence>
<dbReference type="PROSITE" id="PS51257">
    <property type="entry name" value="PROKAR_LIPOPROTEIN"/>
    <property type="match status" value="1"/>
</dbReference>
<evidence type="ECO:0000256" key="1">
    <source>
        <dbReference type="ARBA" id="ARBA00004141"/>
    </source>
</evidence>
<dbReference type="SUPFAM" id="SSF49599">
    <property type="entry name" value="TRAF domain-like"/>
    <property type="match status" value="1"/>
</dbReference>
<keyword evidence="3 5" id="KW-1133">Transmembrane helix</keyword>
<evidence type="ECO:0000256" key="4">
    <source>
        <dbReference type="ARBA" id="ARBA00023136"/>
    </source>
</evidence>
<dbReference type="Pfam" id="PF00335">
    <property type="entry name" value="Tetraspanin"/>
    <property type="match status" value="1"/>
</dbReference>
<keyword evidence="7" id="KW-0675">Receptor</keyword>
<dbReference type="PRINTS" id="PR00259">
    <property type="entry name" value="TMFOUR"/>
</dbReference>
<keyword evidence="8" id="KW-1185">Reference proteome</keyword>
<dbReference type="PANTHER" id="PTHR19282:SF452">
    <property type="entry name" value="LD03691P"/>
    <property type="match status" value="1"/>
</dbReference>
<dbReference type="AlphaFoldDB" id="A0AA35WVX4"/>
<dbReference type="InterPro" id="IPR008974">
    <property type="entry name" value="TRAF-like"/>
</dbReference>
<gene>
    <name evidence="7" type="ORF">GBAR_LOCUS16266</name>
</gene>
<name>A0AA35WVX4_GEOBA</name>
<evidence type="ECO:0000313" key="8">
    <source>
        <dbReference type="Proteomes" id="UP001174909"/>
    </source>
</evidence>
<protein>
    <submittedName>
        <fullName evidence="7">TNF receptor-associated factor 5</fullName>
    </submittedName>
</protein>
<sequence length="345" mass="39184">MKTSCAYNRCLQIFFIIVQILFIFVGCVLIGLGAWFEILDQNFEAIVDGDQLVYGAYLTIAAGCAIIVLSVIGIFGAICDYKANRVLLFVYIVLVIVVFILQSIGGILAFTYREDKICRECVEQIKKDGEPCPLCNRTEFSFMRDYGLERSLKEFVDVRCAKTDELKRTTEDLKKENLELKLETDITLSLIKAEVKQLRASKFGFPIEFRVQDNQGNVFLPPFYTHSCGYKLSAEVSLSGTHVSIYTYMMEGDYDDHLKWPFEGVITVQIVNQTGDHSHIEKTILYDDKAPLLNVGGRVLGTHRSGGWGLVEFMPRSSLFYNTQRNTEYWKGGFIVLRVTKVTLL</sequence>
<accession>A0AA35WVX4</accession>
<feature type="transmembrane region" description="Helical" evidence="5">
    <location>
        <begin position="12"/>
        <end position="36"/>
    </location>
</feature>
<evidence type="ECO:0000313" key="7">
    <source>
        <dbReference type="EMBL" id="CAI8028542.1"/>
    </source>
</evidence>
<dbReference type="InterPro" id="IPR049342">
    <property type="entry name" value="TRAF1-6_MATH_dom"/>
</dbReference>
<evidence type="ECO:0000259" key="6">
    <source>
        <dbReference type="Pfam" id="PF21355"/>
    </source>
</evidence>
<dbReference type="EMBL" id="CASHTH010002343">
    <property type="protein sequence ID" value="CAI8028542.1"/>
    <property type="molecule type" value="Genomic_DNA"/>
</dbReference>
<evidence type="ECO:0000256" key="5">
    <source>
        <dbReference type="SAM" id="Phobius"/>
    </source>
</evidence>
<dbReference type="Proteomes" id="UP001174909">
    <property type="component" value="Unassembled WGS sequence"/>
</dbReference>
<comment type="subcellular location">
    <subcellularLocation>
        <location evidence="1">Membrane</location>
        <topology evidence="1">Multi-pass membrane protein</topology>
    </subcellularLocation>
</comment>
<comment type="caution">
    <text evidence="7">The sequence shown here is derived from an EMBL/GenBank/DDBJ whole genome shotgun (WGS) entry which is preliminary data.</text>
</comment>
<evidence type="ECO:0000256" key="3">
    <source>
        <dbReference type="ARBA" id="ARBA00022989"/>
    </source>
</evidence>
<dbReference type="Gene3D" id="2.60.210.10">
    <property type="entry name" value="Apoptosis, Tumor Necrosis Factor Receptor Associated Protein 2, Chain A"/>
    <property type="match status" value="1"/>
</dbReference>
<dbReference type="GO" id="GO:0016020">
    <property type="term" value="C:membrane"/>
    <property type="evidence" value="ECO:0007669"/>
    <property type="project" value="UniProtKB-SubCell"/>
</dbReference>
<organism evidence="7 8">
    <name type="scientific">Geodia barretti</name>
    <name type="common">Barrett's horny sponge</name>
    <dbReference type="NCBI Taxonomy" id="519541"/>
    <lineage>
        <taxon>Eukaryota</taxon>
        <taxon>Metazoa</taxon>
        <taxon>Porifera</taxon>
        <taxon>Demospongiae</taxon>
        <taxon>Heteroscleromorpha</taxon>
        <taxon>Tetractinellida</taxon>
        <taxon>Astrophorina</taxon>
        <taxon>Geodiidae</taxon>
        <taxon>Geodia</taxon>
    </lineage>
</organism>
<keyword evidence="2 5" id="KW-0812">Transmembrane</keyword>
<dbReference type="InterPro" id="IPR018499">
    <property type="entry name" value="Tetraspanin/Peripherin"/>
</dbReference>
<feature type="domain" description="TRAF1-6 MATH" evidence="6">
    <location>
        <begin position="221"/>
        <end position="319"/>
    </location>
</feature>
<reference evidence="7" key="1">
    <citation type="submission" date="2023-03" db="EMBL/GenBank/DDBJ databases">
        <authorList>
            <person name="Steffen K."/>
            <person name="Cardenas P."/>
        </authorList>
    </citation>
    <scope>NUCLEOTIDE SEQUENCE</scope>
</reference>
<keyword evidence="4 5" id="KW-0472">Membrane</keyword>
<dbReference type="Pfam" id="PF21355">
    <property type="entry name" value="TRAF-mep_MATH"/>
    <property type="match status" value="1"/>
</dbReference>